<proteinExistence type="predicted"/>
<organism evidence="7 8">
    <name type="scientific">Campylobacter massiliensis</name>
    <dbReference type="NCBI Taxonomy" id="2762557"/>
    <lineage>
        <taxon>Bacteria</taxon>
        <taxon>Pseudomonadati</taxon>
        <taxon>Campylobacterota</taxon>
        <taxon>Epsilonproteobacteria</taxon>
        <taxon>Campylobacterales</taxon>
        <taxon>Campylobacteraceae</taxon>
        <taxon>Campylobacter</taxon>
    </lineage>
</organism>
<dbReference type="InterPro" id="IPR009056">
    <property type="entry name" value="Cyt_c-like_dom"/>
</dbReference>
<keyword evidence="8" id="KW-1185">Reference proteome</keyword>
<name>A0A842JA33_9BACT</name>
<accession>A0A842JA33</accession>
<feature type="chain" id="PRO_5032424334" evidence="5">
    <location>
        <begin position="23"/>
        <end position="192"/>
    </location>
</feature>
<dbReference type="Gene3D" id="1.10.760.10">
    <property type="entry name" value="Cytochrome c-like domain"/>
    <property type="match status" value="1"/>
</dbReference>
<dbReference type="RefSeq" id="WP_185898926.1">
    <property type="nucleotide sequence ID" value="NZ_JACLZK010000002.1"/>
</dbReference>
<dbReference type="PROSITE" id="PS51007">
    <property type="entry name" value="CYTC"/>
    <property type="match status" value="1"/>
</dbReference>
<evidence type="ECO:0000256" key="2">
    <source>
        <dbReference type="ARBA" id="ARBA00022723"/>
    </source>
</evidence>
<dbReference type="GO" id="GO:0020037">
    <property type="term" value="F:heme binding"/>
    <property type="evidence" value="ECO:0007669"/>
    <property type="project" value="InterPro"/>
</dbReference>
<gene>
    <name evidence="7" type="ORF">H7R39_09075</name>
</gene>
<evidence type="ECO:0000256" key="3">
    <source>
        <dbReference type="ARBA" id="ARBA00023004"/>
    </source>
</evidence>
<protein>
    <submittedName>
        <fullName evidence="7">Cytochrome C</fullName>
    </submittedName>
</protein>
<keyword evidence="1 4" id="KW-0349">Heme</keyword>
<evidence type="ECO:0000259" key="6">
    <source>
        <dbReference type="PROSITE" id="PS51007"/>
    </source>
</evidence>
<keyword evidence="5" id="KW-0732">Signal</keyword>
<evidence type="ECO:0000256" key="1">
    <source>
        <dbReference type="ARBA" id="ARBA00022617"/>
    </source>
</evidence>
<dbReference type="AlphaFoldDB" id="A0A842JA33"/>
<dbReference type="GO" id="GO:0009055">
    <property type="term" value="F:electron transfer activity"/>
    <property type="evidence" value="ECO:0007669"/>
    <property type="project" value="InterPro"/>
</dbReference>
<keyword evidence="3 4" id="KW-0408">Iron</keyword>
<dbReference type="Proteomes" id="UP000552683">
    <property type="component" value="Unassembled WGS sequence"/>
</dbReference>
<feature type="domain" description="Cytochrome c" evidence="6">
    <location>
        <begin position="125"/>
        <end position="192"/>
    </location>
</feature>
<feature type="signal peptide" evidence="5">
    <location>
        <begin position="1"/>
        <end position="22"/>
    </location>
</feature>
<sequence>MKKILLSSLLACSLFAAGEVYSPSVKDVYADATSQKSIGRLLPTNGVKILATQGDRVKISVKGYQNPAVSNVVYFSDSERVIAVAFAKTATPDIKVVKKGANGKWDEVETVVYTQKDGFTNDLGGLFAKGGEIYKESCGVCHSLHQTTHYKANQWPNLLKSMIARTAIGKDDEWLVIQYLQKHSADVNVAKK</sequence>
<evidence type="ECO:0000313" key="7">
    <source>
        <dbReference type="EMBL" id="MBC2883405.1"/>
    </source>
</evidence>
<dbReference type="EMBL" id="JACLZK010000002">
    <property type="protein sequence ID" value="MBC2883405.1"/>
    <property type="molecule type" value="Genomic_DNA"/>
</dbReference>
<keyword evidence="2 4" id="KW-0479">Metal-binding</keyword>
<evidence type="ECO:0000256" key="4">
    <source>
        <dbReference type="PROSITE-ProRule" id="PRU00433"/>
    </source>
</evidence>
<reference evidence="7 8" key="1">
    <citation type="submission" date="2020-08" db="EMBL/GenBank/DDBJ databases">
        <title>Complete genome and description of Campylobacter massiliensis Marseille-Q3452 sp. nov.</title>
        <authorList>
            <person name="Antezack A."/>
        </authorList>
    </citation>
    <scope>NUCLEOTIDE SEQUENCE [LARGE SCALE GENOMIC DNA]</scope>
    <source>
        <strain evidence="7 8">Marseille-Q3452</strain>
    </source>
</reference>
<evidence type="ECO:0000313" key="8">
    <source>
        <dbReference type="Proteomes" id="UP000552683"/>
    </source>
</evidence>
<dbReference type="SUPFAM" id="SSF46626">
    <property type="entry name" value="Cytochrome c"/>
    <property type="match status" value="1"/>
</dbReference>
<evidence type="ECO:0000256" key="5">
    <source>
        <dbReference type="SAM" id="SignalP"/>
    </source>
</evidence>
<comment type="caution">
    <text evidence="7">The sequence shown here is derived from an EMBL/GenBank/DDBJ whole genome shotgun (WGS) entry which is preliminary data.</text>
</comment>
<dbReference type="InterPro" id="IPR036909">
    <property type="entry name" value="Cyt_c-like_dom_sf"/>
</dbReference>
<dbReference type="GO" id="GO:0046872">
    <property type="term" value="F:metal ion binding"/>
    <property type="evidence" value="ECO:0007669"/>
    <property type="project" value="UniProtKB-KW"/>
</dbReference>